<protein>
    <submittedName>
        <fullName evidence="2">Uncharacterized protein</fullName>
    </submittedName>
</protein>
<gene>
    <name evidence="2" type="ORF">NPIL_46471</name>
</gene>
<accession>A0A8X6N743</accession>
<proteinExistence type="predicted"/>
<name>A0A8X6N743_NEPPI</name>
<evidence type="ECO:0000313" key="3">
    <source>
        <dbReference type="Proteomes" id="UP000887013"/>
    </source>
</evidence>
<feature type="region of interest" description="Disordered" evidence="1">
    <location>
        <begin position="24"/>
        <end position="69"/>
    </location>
</feature>
<dbReference type="AlphaFoldDB" id="A0A8X6N743"/>
<sequence>TGHNGRVWEINLAEIHTLNWRCYSRSNGTDTKQRQDVFEKARRTDKDSLEARDVSGELQDTDSERSHRT</sequence>
<comment type="caution">
    <text evidence="2">The sequence shown here is derived from an EMBL/GenBank/DDBJ whole genome shotgun (WGS) entry which is preliminary data.</text>
</comment>
<dbReference type="EMBL" id="BMAW01054832">
    <property type="protein sequence ID" value="GFS98159.1"/>
    <property type="molecule type" value="Genomic_DNA"/>
</dbReference>
<reference evidence="2" key="1">
    <citation type="submission" date="2020-08" db="EMBL/GenBank/DDBJ databases">
        <title>Multicomponent nature underlies the extraordinary mechanical properties of spider dragline silk.</title>
        <authorList>
            <person name="Kono N."/>
            <person name="Nakamura H."/>
            <person name="Mori M."/>
            <person name="Yoshida Y."/>
            <person name="Ohtoshi R."/>
            <person name="Malay A.D."/>
            <person name="Moran D.A.P."/>
            <person name="Tomita M."/>
            <person name="Numata K."/>
            <person name="Arakawa K."/>
        </authorList>
    </citation>
    <scope>NUCLEOTIDE SEQUENCE</scope>
</reference>
<feature type="non-terminal residue" evidence="2">
    <location>
        <position position="1"/>
    </location>
</feature>
<evidence type="ECO:0000256" key="1">
    <source>
        <dbReference type="SAM" id="MobiDB-lite"/>
    </source>
</evidence>
<organism evidence="2 3">
    <name type="scientific">Nephila pilipes</name>
    <name type="common">Giant wood spider</name>
    <name type="synonym">Nephila maculata</name>
    <dbReference type="NCBI Taxonomy" id="299642"/>
    <lineage>
        <taxon>Eukaryota</taxon>
        <taxon>Metazoa</taxon>
        <taxon>Ecdysozoa</taxon>
        <taxon>Arthropoda</taxon>
        <taxon>Chelicerata</taxon>
        <taxon>Arachnida</taxon>
        <taxon>Araneae</taxon>
        <taxon>Araneomorphae</taxon>
        <taxon>Entelegynae</taxon>
        <taxon>Araneoidea</taxon>
        <taxon>Nephilidae</taxon>
        <taxon>Nephila</taxon>
    </lineage>
</organism>
<dbReference type="Proteomes" id="UP000887013">
    <property type="component" value="Unassembled WGS sequence"/>
</dbReference>
<feature type="compositionally biased region" description="Basic and acidic residues" evidence="1">
    <location>
        <begin position="31"/>
        <end position="55"/>
    </location>
</feature>
<keyword evidence="3" id="KW-1185">Reference proteome</keyword>
<evidence type="ECO:0000313" key="2">
    <source>
        <dbReference type="EMBL" id="GFS98159.1"/>
    </source>
</evidence>